<reference evidence="1" key="1">
    <citation type="journal article" date="2022" name="bioRxiv">
        <title>Sequencing and chromosome-scale assembly of the giantPleurodeles waltlgenome.</title>
        <authorList>
            <person name="Brown T."/>
            <person name="Elewa A."/>
            <person name="Iarovenko S."/>
            <person name="Subramanian E."/>
            <person name="Araus A.J."/>
            <person name="Petzold A."/>
            <person name="Susuki M."/>
            <person name="Suzuki K.-i.T."/>
            <person name="Hayashi T."/>
            <person name="Toyoda A."/>
            <person name="Oliveira C."/>
            <person name="Osipova E."/>
            <person name="Leigh N.D."/>
            <person name="Simon A."/>
            <person name="Yun M.H."/>
        </authorList>
    </citation>
    <scope>NUCLEOTIDE SEQUENCE</scope>
    <source>
        <strain evidence="1">20211129_DDA</strain>
        <tissue evidence="1">Liver</tissue>
    </source>
</reference>
<name>A0AAV7U6H8_PLEWA</name>
<dbReference type="Proteomes" id="UP001066276">
    <property type="component" value="Chromosome 3_1"/>
</dbReference>
<dbReference type="AlphaFoldDB" id="A0AAV7U6H8"/>
<evidence type="ECO:0000313" key="2">
    <source>
        <dbReference type="Proteomes" id="UP001066276"/>
    </source>
</evidence>
<protein>
    <submittedName>
        <fullName evidence="1">Uncharacterized protein</fullName>
    </submittedName>
</protein>
<accession>A0AAV7U6H8</accession>
<gene>
    <name evidence="1" type="ORF">NDU88_000875</name>
</gene>
<keyword evidence="2" id="KW-1185">Reference proteome</keyword>
<proteinExistence type="predicted"/>
<organism evidence="1 2">
    <name type="scientific">Pleurodeles waltl</name>
    <name type="common">Iberian ribbed newt</name>
    <dbReference type="NCBI Taxonomy" id="8319"/>
    <lineage>
        <taxon>Eukaryota</taxon>
        <taxon>Metazoa</taxon>
        <taxon>Chordata</taxon>
        <taxon>Craniata</taxon>
        <taxon>Vertebrata</taxon>
        <taxon>Euteleostomi</taxon>
        <taxon>Amphibia</taxon>
        <taxon>Batrachia</taxon>
        <taxon>Caudata</taxon>
        <taxon>Salamandroidea</taxon>
        <taxon>Salamandridae</taxon>
        <taxon>Pleurodelinae</taxon>
        <taxon>Pleurodeles</taxon>
    </lineage>
</organism>
<dbReference type="EMBL" id="JANPWB010000005">
    <property type="protein sequence ID" value="KAJ1184065.1"/>
    <property type="molecule type" value="Genomic_DNA"/>
</dbReference>
<comment type="caution">
    <text evidence="1">The sequence shown here is derived from an EMBL/GenBank/DDBJ whole genome shotgun (WGS) entry which is preliminary data.</text>
</comment>
<sequence length="132" mass="14820">MKQFTESTAGQGEHVNGSPVPRLAWTVIVPGCNDSLAAPGGAVERRQIGSRGEGCLAPRLRFWKGCEEARVGYEDSWVEEDKINKGYLKICYLHIGIYQNRTYPRSEQNVSVVIVFLLSRTSSHAQHPCFYF</sequence>
<evidence type="ECO:0000313" key="1">
    <source>
        <dbReference type="EMBL" id="KAJ1184065.1"/>
    </source>
</evidence>